<keyword evidence="3" id="KW-1185">Reference proteome</keyword>
<dbReference type="Proteomes" id="UP000829494">
    <property type="component" value="Chromosome"/>
</dbReference>
<reference evidence="2 3" key="1">
    <citation type="submission" date="2022-03" db="EMBL/GenBank/DDBJ databases">
        <title>Complete genome of Streptomyces rimosus ssp. rimosus R7 (=ATCC 10970).</title>
        <authorList>
            <person name="Beganovic S."/>
            <person name="Ruckert C."/>
            <person name="Busche T."/>
            <person name="Kalinowski J."/>
            <person name="Wittmann C."/>
        </authorList>
    </citation>
    <scope>NUCLEOTIDE SEQUENCE [LARGE SCALE GENOMIC DNA]</scope>
    <source>
        <strain evidence="2 3">R7</strain>
    </source>
</reference>
<keyword evidence="1" id="KW-1133">Transmembrane helix</keyword>
<protein>
    <recommendedName>
        <fullName evidence="4">Transposase</fullName>
    </recommendedName>
</protein>
<accession>A0ABY3YT89</accession>
<gene>
    <name evidence="2" type="ORF">SRIMR7_03145</name>
</gene>
<evidence type="ECO:0000313" key="2">
    <source>
        <dbReference type="EMBL" id="UNZ01128.1"/>
    </source>
</evidence>
<name>A0ABY3YT89_STRRM</name>
<dbReference type="EMBL" id="CP094298">
    <property type="protein sequence ID" value="UNZ01128.1"/>
    <property type="molecule type" value="Genomic_DNA"/>
</dbReference>
<organism evidence="2 3">
    <name type="scientific">Streptomyces rimosus subsp. rimosus</name>
    <dbReference type="NCBI Taxonomy" id="132474"/>
    <lineage>
        <taxon>Bacteria</taxon>
        <taxon>Bacillati</taxon>
        <taxon>Actinomycetota</taxon>
        <taxon>Actinomycetes</taxon>
        <taxon>Kitasatosporales</taxon>
        <taxon>Streptomycetaceae</taxon>
        <taxon>Streptomyces</taxon>
    </lineage>
</organism>
<keyword evidence="1" id="KW-0812">Transmembrane</keyword>
<evidence type="ECO:0000256" key="1">
    <source>
        <dbReference type="SAM" id="Phobius"/>
    </source>
</evidence>
<proteinExistence type="predicted"/>
<feature type="transmembrane region" description="Helical" evidence="1">
    <location>
        <begin position="35"/>
        <end position="52"/>
    </location>
</feature>
<keyword evidence="1" id="KW-0472">Membrane</keyword>
<sequence>MRKRACTWQAPRRAAYPTNRLKQWRGLATRYDKTSTIYLAGLHLAAIFIWSAR</sequence>
<evidence type="ECO:0000313" key="3">
    <source>
        <dbReference type="Proteomes" id="UP000829494"/>
    </source>
</evidence>
<evidence type="ECO:0008006" key="4">
    <source>
        <dbReference type="Google" id="ProtNLM"/>
    </source>
</evidence>